<dbReference type="Pfam" id="PF01814">
    <property type="entry name" value="Hemerythrin"/>
    <property type="match status" value="1"/>
</dbReference>
<evidence type="ECO:0000259" key="6">
    <source>
        <dbReference type="Pfam" id="PF10006"/>
    </source>
</evidence>
<name>A0ABY4BQD7_9FLAO</name>
<keyword evidence="4" id="KW-0408">Iron</keyword>
<dbReference type="PANTHER" id="PTHR36438:SF1">
    <property type="entry name" value="IRON-SULFUR CLUSTER REPAIR PROTEIN YTFE"/>
    <property type="match status" value="1"/>
</dbReference>
<proteinExistence type="predicted"/>
<evidence type="ECO:0000313" key="7">
    <source>
        <dbReference type="EMBL" id="UOE40964.1"/>
    </source>
</evidence>
<dbReference type="PANTHER" id="PTHR36438">
    <property type="entry name" value="IRON-SULFUR CLUSTER REPAIR PROTEIN YTFE"/>
    <property type="match status" value="1"/>
</dbReference>
<evidence type="ECO:0000256" key="1">
    <source>
        <dbReference type="ARBA" id="ARBA00004496"/>
    </source>
</evidence>
<evidence type="ECO:0000259" key="5">
    <source>
        <dbReference type="Pfam" id="PF01814"/>
    </source>
</evidence>
<comment type="subcellular location">
    <subcellularLocation>
        <location evidence="1">Cytoplasm</location>
    </subcellularLocation>
</comment>
<feature type="domain" description="DUF2249" evidence="6">
    <location>
        <begin position="89"/>
        <end position="158"/>
    </location>
</feature>
<evidence type="ECO:0000256" key="2">
    <source>
        <dbReference type="ARBA" id="ARBA00022490"/>
    </source>
</evidence>
<dbReference type="InterPro" id="IPR018720">
    <property type="entry name" value="DUF2249"/>
</dbReference>
<dbReference type="Gene3D" id="1.20.120.520">
    <property type="entry name" value="nmb1532 protein domain like"/>
    <property type="match status" value="1"/>
</dbReference>
<dbReference type="Pfam" id="PF10006">
    <property type="entry name" value="DUF2249"/>
    <property type="match status" value="2"/>
</dbReference>
<evidence type="ECO:0000256" key="3">
    <source>
        <dbReference type="ARBA" id="ARBA00022723"/>
    </source>
</evidence>
<gene>
    <name evidence="7" type="ORF">MTP09_13825</name>
</gene>
<sequence length="375" mass="43624">MATMETLDVTKIEPRLKHPTIFKHFDALNPGESFVIENDHDPKPLYYELLAERGNIFTWEYLEKGPEWYIVQIAKNPAEEAKTNEPKETIDVTAIEPKFKHPTIFKHFDALNPGESFIIDNDHDPKPLYYELLAERGNIFTWEYLEQGPERFKVLISKNPSEIKKENGSIPEKDLKKAEFLKEKGVKFGCSDSGSKYPENTNYDEWELDELADYIVDKHHQYIKDNAESLNGLAIKVSEHHGTDHPELHRVATQTHHFLQDLLDHIANEEEVLFPVIKQGLAKKRKSDEKVTYEIGTLDHPIRILTKDHEIAGEDLNFLRRITNNFTPPKNACNSFSYLYSKLKEFEEDLHTHIRLENDYLFPKALKQDEELANA</sequence>
<evidence type="ECO:0000256" key="4">
    <source>
        <dbReference type="ARBA" id="ARBA00023004"/>
    </source>
</evidence>
<dbReference type="EMBL" id="CP094532">
    <property type="protein sequence ID" value="UOE40964.1"/>
    <property type="molecule type" value="Genomic_DNA"/>
</dbReference>
<feature type="domain" description="DUF2249" evidence="6">
    <location>
        <begin position="6"/>
        <end position="75"/>
    </location>
</feature>
<keyword evidence="8" id="KW-1185">Reference proteome</keyword>
<feature type="domain" description="Hemerythrin-like" evidence="5">
    <location>
        <begin position="214"/>
        <end position="365"/>
    </location>
</feature>
<dbReference type="RefSeq" id="WP_243549145.1">
    <property type="nucleotide sequence ID" value="NZ_CP094532.1"/>
</dbReference>
<evidence type="ECO:0000313" key="8">
    <source>
        <dbReference type="Proteomes" id="UP000831460"/>
    </source>
</evidence>
<organism evidence="7 8">
    <name type="scientific">Chryseobacterium suipulveris</name>
    <dbReference type="NCBI Taxonomy" id="2929800"/>
    <lineage>
        <taxon>Bacteria</taxon>
        <taxon>Pseudomonadati</taxon>
        <taxon>Bacteroidota</taxon>
        <taxon>Flavobacteriia</taxon>
        <taxon>Flavobacteriales</taxon>
        <taxon>Weeksellaceae</taxon>
        <taxon>Chryseobacterium group</taxon>
        <taxon>Chryseobacterium</taxon>
    </lineage>
</organism>
<reference evidence="7 8" key="1">
    <citation type="submission" date="2022-03" db="EMBL/GenBank/DDBJ databases">
        <title>Chryseobacterium sp. isolated from particulate matters in swine house.</title>
        <authorList>
            <person name="Won M."/>
            <person name="Kim S.-J."/>
            <person name="Kwon S.-W."/>
        </authorList>
    </citation>
    <scope>NUCLEOTIDE SEQUENCE [LARGE SCALE GENOMIC DNA]</scope>
    <source>
        <strain evidence="7 8">SC2-2</strain>
    </source>
</reference>
<accession>A0ABY4BQD7</accession>
<dbReference type="InterPro" id="IPR012312">
    <property type="entry name" value="Hemerythrin-like"/>
</dbReference>
<protein>
    <submittedName>
        <fullName evidence="7">DUF2249 domain-containing protein</fullName>
    </submittedName>
</protein>
<dbReference type="InterPro" id="IPR019903">
    <property type="entry name" value="RIC_family"/>
</dbReference>
<dbReference type="Proteomes" id="UP000831460">
    <property type="component" value="Chromosome"/>
</dbReference>
<keyword evidence="2" id="KW-0963">Cytoplasm</keyword>
<keyword evidence="3" id="KW-0479">Metal-binding</keyword>